<dbReference type="PANTHER" id="PTHR38454:SF1">
    <property type="entry name" value="INTEGRAL MEMBRANE PROTEIN"/>
    <property type="match status" value="1"/>
</dbReference>
<keyword evidence="3" id="KW-1185">Reference proteome</keyword>
<feature type="transmembrane region" description="Helical" evidence="1">
    <location>
        <begin position="538"/>
        <end position="555"/>
    </location>
</feature>
<name>R9GZX5_9SPHI</name>
<feature type="transmembrane region" description="Helical" evidence="1">
    <location>
        <begin position="802"/>
        <end position="819"/>
    </location>
</feature>
<dbReference type="EMBL" id="AQPN01000082">
    <property type="protein sequence ID" value="EOR94539.1"/>
    <property type="molecule type" value="Genomic_DNA"/>
</dbReference>
<dbReference type="eggNOG" id="COG4485">
    <property type="taxonomic scope" value="Bacteria"/>
</dbReference>
<feature type="transmembrane region" description="Helical" evidence="1">
    <location>
        <begin position="414"/>
        <end position="431"/>
    </location>
</feature>
<feature type="transmembrane region" description="Helical" evidence="1">
    <location>
        <begin position="375"/>
        <end position="394"/>
    </location>
</feature>
<keyword evidence="1" id="KW-0812">Transmembrane</keyword>
<dbReference type="Proteomes" id="UP000014174">
    <property type="component" value="Unassembled WGS sequence"/>
</dbReference>
<protein>
    <recommendedName>
        <fullName evidence="4">Membrane protein YfhO</fullName>
    </recommendedName>
</protein>
<evidence type="ECO:0000313" key="2">
    <source>
        <dbReference type="EMBL" id="EOR94539.1"/>
    </source>
</evidence>
<reference evidence="2 3" key="1">
    <citation type="journal article" date="2013" name="Genome Announc.">
        <title>Draft Genome Sequence of Arcticibacter svalbardensis Strain MN12-7T, a Member of the Family Sphingobacteriaceae Isolated from an Arctic Soil Sample.</title>
        <authorList>
            <person name="Shivaji S."/>
            <person name="Ara S."/>
            <person name="Prasad S."/>
            <person name="Manasa B.P."/>
            <person name="Begum Z."/>
            <person name="Singh A."/>
            <person name="Kumar Pinnaka A."/>
        </authorList>
    </citation>
    <scope>NUCLEOTIDE SEQUENCE [LARGE SCALE GENOMIC DNA]</scope>
    <source>
        <strain evidence="2 3">MN12-7</strain>
    </source>
</reference>
<feature type="transmembrane region" description="Helical" evidence="1">
    <location>
        <begin position="513"/>
        <end position="531"/>
    </location>
</feature>
<feature type="transmembrane region" description="Helical" evidence="1">
    <location>
        <begin position="100"/>
        <end position="117"/>
    </location>
</feature>
<feature type="transmembrane region" description="Helical" evidence="1">
    <location>
        <begin position="122"/>
        <end position="141"/>
    </location>
</feature>
<evidence type="ECO:0000313" key="3">
    <source>
        <dbReference type="Proteomes" id="UP000014174"/>
    </source>
</evidence>
<evidence type="ECO:0000256" key="1">
    <source>
        <dbReference type="SAM" id="Phobius"/>
    </source>
</evidence>
<dbReference type="Pfam" id="PF09586">
    <property type="entry name" value="YfhO"/>
    <property type="match status" value="1"/>
</dbReference>
<dbReference type="OrthoDB" id="9772884at2"/>
<sequence>MSNWFKRNGVHVAIIVFFIVLCFVYFSPAIQGKVLYQGDVLQAKAMQKEIMDYTLKDGKAPLWTNAMFGGMPAFQIWAQYPKNVTSYVIRFFTSVFPNPVYNVLLYLLGAYLLFIALKVRPVLALAGAIAIAFSSYNFIIIDAGHTNKAFAIAFFAPILAGVLLTFRGRYLWGAMLTALFLAIEIRANHIQMTYYLFIALLILAGIELYHAIKNKTLPAFTKSVSYLAAAVILAAAVNAGTLWVTYEYGQETIRGKSNLSQDANAGKPSSGLDREYAYGWSQGVGETLTFLIPNAYGGESGHKLDKDSEVGKALASKGVPPDQVDGAVQQLQQYGLLNTYWGDKPFTSGPYYFGAVICFLFVAGLFIVRDRIKWWIVGATLLSLFLSFGKNLPFISDLFFDYFPLYNKFRAVESILVIAGLLFPVLAILTIQEIATGKQDAKDLLKKSLYSLYITGGILLLIILVPSVFLGFKTANHEEVLKGLTQATGDQGFANSLASALIEDRVSLARADAFRSLIFVLIGAGLIWALIKKSIKQEYVFGLFAIVILIDMWGVDRRYLNNDKFVEKNTLEQNFKPRQVDELILRDPSLDYRVLDLTINTFSSANASYFHKTVGGYHAAKLKRFQEVLDKQFNNSINEDVLDMLNTKYVITNDEKGQSQRIQNRSTTCGNAWFVSNILYVKNADEEMQGISSFDPSKEAIVDESFKPLIDSRKVGVPDPNAKITLTDYHPDHLTYDYTAGKDMIAVFAEIWYDKGWNAYVDGVKIPYFRANYILRAAELPGGNHKLEFKFEPVSYYAGENISLVASILLIGGIGFAGYKERKKSIKK</sequence>
<comment type="caution">
    <text evidence="2">The sequence shown here is derived from an EMBL/GenBank/DDBJ whole genome shotgun (WGS) entry which is preliminary data.</text>
</comment>
<proteinExistence type="predicted"/>
<organism evidence="2 3">
    <name type="scientific">Arcticibacter svalbardensis MN12-7</name>
    <dbReference type="NCBI Taxonomy" id="1150600"/>
    <lineage>
        <taxon>Bacteria</taxon>
        <taxon>Pseudomonadati</taxon>
        <taxon>Bacteroidota</taxon>
        <taxon>Sphingobacteriia</taxon>
        <taxon>Sphingobacteriales</taxon>
        <taxon>Sphingobacteriaceae</taxon>
        <taxon>Arcticibacter</taxon>
    </lineage>
</organism>
<evidence type="ECO:0008006" key="4">
    <source>
        <dbReference type="Google" id="ProtNLM"/>
    </source>
</evidence>
<accession>R9GZX5</accession>
<keyword evidence="1" id="KW-0472">Membrane</keyword>
<dbReference type="PANTHER" id="PTHR38454">
    <property type="entry name" value="INTEGRAL MEMBRANE PROTEIN-RELATED"/>
    <property type="match status" value="1"/>
</dbReference>
<feature type="transmembrane region" description="Helical" evidence="1">
    <location>
        <begin position="147"/>
        <end position="165"/>
    </location>
</feature>
<feature type="transmembrane region" description="Helical" evidence="1">
    <location>
        <begin position="452"/>
        <end position="472"/>
    </location>
</feature>
<dbReference type="PATRIC" id="fig|1150600.3.peg.2264"/>
<dbReference type="AlphaFoldDB" id="R9GZX5"/>
<feature type="transmembrane region" description="Helical" evidence="1">
    <location>
        <begin position="12"/>
        <end position="30"/>
    </location>
</feature>
<keyword evidence="1" id="KW-1133">Transmembrane helix</keyword>
<dbReference type="RefSeq" id="WP_016195523.1">
    <property type="nucleotide sequence ID" value="NZ_AQPN01000082.1"/>
</dbReference>
<feature type="transmembrane region" description="Helical" evidence="1">
    <location>
        <begin position="170"/>
        <end position="187"/>
    </location>
</feature>
<dbReference type="InterPro" id="IPR018580">
    <property type="entry name" value="Uncharacterised_YfhO"/>
</dbReference>
<feature type="transmembrane region" description="Helical" evidence="1">
    <location>
        <begin position="193"/>
        <end position="212"/>
    </location>
</feature>
<feature type="transmembrane region" description="Helical" evidence="1">
    <location>
        <begin position="351"/>
        <end position="368"/>
    </location>
</feature>
<feature type="transmembrane region" description="Helical" evidence="1">
    <location>
        <begin position="224"/>
        <end position="246"/>
    </location>
</feature>
<dbReference type="STRING" id="1150600.ADIARSV_2291"/>
<gene>
    <name evidence="2" type="ORF">ADIARSV_2291</name>
</gene>